<organism evidence="1 2">
    <name type="scientific">Streptomyces guryensis</name>
    <dbReference type="NCBI Taxonomy" id="2886947"/>
    <lineage>
        <taxon>Bacteria</taxon>
        <taxon>Bacillati</taxon>
        <taxon>Actinomycetota</taxon>
        <taxon>Actinomycetes</taxon>
        <taxon>Kitasatosporales</taxon>
        <taxon>Streptomycetaceae</taxon>
        <taxon>Streptomyces</taxon>
    </lineage>
</organism>
<dbReference type="RefSeq" id="WP_232655218.1">
    <property type="nucleotide sequence ID" value="NZ_JAJSBI010000038.1"/>
</dbReference>
<gene>
    <name evidence="1" type="ORF">LJ657_43390</name>
</gene>
<sequence length="118" mass="13250">MTAHATENDQVIPPMPERTPKALRAAIAEHAPELLPDFDRHWKRAIARSADTFSLPPVPAFMALWWGEYALARDPKLDAHVHDLEIRASESTDGAEARALLEEASKIRHRVQKLEPGE</sequence>
<dbReference type="EMBL" id="JAJSBI010000038">
    <property type="protein sequence ID" value="MCD9880283.1"/>
    <property type="molecule type" value="Genomic_DNA"/>
</dbReference>
<evidence type="ECO:0000313" key="2">
    <source>
        <dbReference type="Proteomes" id="UP001108029"/>
    </source>
</evidence>
<accession>A0A9Q3VZ55</accession>
<evidence type="ECO:0000313" key="1">
    <source>
        <dbReference type="EMBL" id="MCD9880283.1"/>
    </source>
</evidence>
<name>A0A9Q3VZ55_9ACTN</name>
<dbReference type="Proteomes" id="UP001108029">
    <property type="component" value="Unassembled WGS sequence"/>
</dbReference>
<reference evidence="1" key="1">
    <citation type="submission" date="2021-12" db="EMBL/GenBank/DDBJ databases">
        <authorList>
            <person name="Lee J.-H."/>
            <person name="Kim S.-B."/>
        </authorList>
    </citation>
    <scope>NUCLEOTIDE SEQUENCE</scope>
    <source>
        <strain evidence="1">NR30</strain>
    </source>
</reference>
<keyword evidence="2" id="KW-1185">Reference proteome</keyword>
<comment type="caution">
    <text evidence="1">The sequence shown here is derived from an EMBL/GenBank/DDBJ whole genome shotgun (WGS) entry which is preliminary data.</text>
</comment>
<protein>
    <submittedName>
        <fullName evidence="1">DUF6247 family protein</fullName>
    </submittedName>
</protein>
<dbReference type="AlphaFoldDB" id="A0A9Q3VZ55"/>
<proteinExistence type="predicted"/>
<dbReference type="Pfam" id="PF19760">
    <property type="entry name" value="DUF6247"/>
    <property type="match status" value="1"/>
</dbReference>
<dbReference type="InterPro" id="IPR046214">
    <property type="entry name" value="DUF6247"/>
</dbReference>